<protein>
    <submittedName>
        <fullName evidence="1">Uncharacterized protein</fullName>
    </submittedName>
</protein>
<evidence type="ECO:0000313" key="1">
    <source>
        <dbReference type="EMBL" id="KPB01116.1"/>
    </source>
</evidence>
<evidence type="ECO:0000313" key="2">
    <source>
        <dbReference type="Proteomes" id="UP000038011"/>
    </source>
</evidence>
<dbReference type="InterPro" id="IPR046083">
    <property type="entry name" value="DUF6101"/>
</dbReference>
<gene>
    <name evidence="1" type="ORF">SU32_09445</name>
</gene>
<comment type="caution">
    <text evidence="1">The sequence shown here is derived from an EMBL/GenBank/DDBJ whole genome shotgun (WGS) entry which is preliminary data.</text>
</comment>
<reference evidence="1 2" key="1">
    <citation type="submission" date="2015-01" db="EMBL/GenBank/DDBJ databases">
        <title>Ahrensia donghaiensis sp. nov., a novel dimethylsulphoniopropionate-cleavage bacterium isolated from seawater and emended descriptions of the genus Ahrensia and Ahrensia kielensis.</title>
        <authorList>
            <person name="Liu J."/>
        </authorList>
    </citation>
    <scope>NUCLEOTIDE SEQUENCE [LARGE SCALE GENOMIC DNA]</scope>
    <source>
        <strain evidence="1 2">LZD062</strain>
    </source>
</reference>
<dbReference type="STRING" id="1514904.SU32_09445"/>
<accession>A0A0M9GMS4</accession>
<keyword evidence="2" id="KW-1185">Reference proteome</keyword>
<dbReference type="Proteomes" id="UP000038011">
    <property type="component" value="Unassembled WGS sequence"/>
</dbReference>
<name>A0A0M9GMS4_9HYPH</name>
<sequence length="190" mass="20592">MSNMSTVAQPVWAGQEFRLDPTRLPQQVSYASRVSGDAVEITVNKRGAVLKHTSDANLADFNIALPNNSFRGVAARATETGPETALVTLELLHEDEALCVPLRVGHELADIATDWQLWAELLKLPMMIIDADGVARTLEESAAHAVVNDPEGRGHTKMFADSRPPYSARRRLGNLGVRLSVGGQQIIASN</sequence>
<dbReference type="EMBL" id="JXMU01000013">
    <property type="protein sequence ID" value="KPB01116.1"/>
    <property type="molecule type" value="Genomic_DNA"/>
</dbReference>
<proteinExistence type="predicted"/>
<dbReference type="AlphaFoldDB" id="A0A0M9GMS4"/>
<dbReference type="Pfam" id="PF19596">
    <property type="entry name" value="DUF6101"/>
    <property type="match status" value="1"/>
</dbReference>
<organism evidence="1 2">
    <name type="scientific">Ahrensia marina</name>
    <dbReference type="NCBI Taxonomy" id="1514904"/>
    <lineage>
        <taxon>Bacteria</taxon>
        <taxon>Pseudomonadati</taxon>
        <taxon>Pseudomonadota</taxon>
        <taxon>Alphaproteobacteria</taxon>
        <taxon>Hyphomicrobiales</taxon>
        <taxon>Ahrensiaceae</taxon>
        <taxon>Ahrensia</taxon>
    </lineage>
</organism>
<dbReference type="PATRIC" id="fig|1514904.3.peg.718"/>